<dbReference type="GO" id="GO:0009307">
    <property type="term" value="P:DNA restriction-modification system"/>
    <property type="evidence" value="ECO:0007669"/>
    <property type="project" value="UniProtKB-KW"/>
</dbReference>
<dbReference type="InterPro" id="IPR022749">
    <property type="entry name" value="D12N6_MeTrfase_N"/>
</dbReference>
<evidence type="ECO:0000256" key="6">
    <source>
        <dbReference type="ARBA" id="ARBA00022747"/>
    </source>
</evidence>
<keyword evidence="4 10" id="KW-0808">Transferase</keyword>
<accession>A0A2T3XJS8</accession>
<dbReference type="Pfam" id="PF12161">
    <property type="entry name" value="HsdM_N"/>
    <property type="match status" value="1"/>
</dbReference>
<dbReference type="GO" id="GO:0032259">
    <property type="term" value="P:methylation"/>
    <property type="evidence" value="ECO:0007669"/>
    <property type="project" value="UniProtKB-KW"/>
</dbReference>
<keyword evidence="3 10" id="KW-0489">Methyltransferase</keyword>
<comment type="catalytic activity">
    <reaction evidence="7">
        <text>a 2'-deoxyadenosine in DNA + S-adenosyl-L-methionine = an N(6)-methyl-2'-deoxyadenosine in DNA + S-adenosyl-L-homocysteine + H(+)</text>
        <dbReference type="Rhea" id="RHEA:15197"/>
        <dbReference type="Rhea" id="RHEA-COMP:12418"/>
        <dbReference type="Rhea" id="RHEA-COMP:12419"/>
        <dbReference type="ChEBI" id="CHEBI:15378"/>
        <dbReference type="ChEBI" id="CHEBI:57856"/>
        <dbReference type="ChEBI" id="CHEBI:59789"/>
        <dbReference type="ChEBI" id="CHEBI:90615"/>
        <dbReference type="ChEBI" id="CHEBI:90616"/>
        <dbReference type="EC" id="2.1.1.72"/>
    </reaction>
</comment>
<comment type="similarity">
    <text evidence="1">Belongs to the N(4)/N(6)-methyltransferase family.</text>
</comment>
<evidence type="ECO:0000256" key="1">
    <source>
        <dbReference type="ARBA" id="ARBA00006594"/>
    </source>
</evidence>
<keyword evidence="6" id="KW-0680">Restriction system</keyword>
<gene>
    <name evidence="10" type="ORF">C9I57_31700</name>
</gene>
<dbReference type="PANTHER" id="PTHR42933">
    <property type="entry name" value="SLR6095 PROTEIN"/>
    <property type="match status" value="1"/>
</dbReference>
<name>A0A2T3XJS8_9BURK</name>
<dbReference type="InterPro" id="IPR003356">
    <property type="entry name" value="DNA_methylase_A-5"/>
</dbReference>
<dbReference type="AlphaFoldDB" id="A0A2T3XJS8"/>
<evidence type="ECO:0000256" key="4">
    <source>
        <dbReference type="ARBA" id="ARBA00022679"/>
    </source>
</evidence>
<dbReference type="EC" id="2.1.1.72" evidence="2"/>
<dbReference type="Gene3D" id="3.40.50.150">
    <property type="entry name" value="Vaccinia Virus protein VP39"/>
    <property type="match status" value="1"/>
</dbReference>
<dbReference type="EMBL" id="PYUC01000031">
    <property type="protein sequence ID" value="PTB16778.1"/>
    <property type="molecule type" value="Genomic_DNA"/>
</dbReference>
<dbReference type="InterPro" id="IPR051537">
    <property type="entry name" value="DNA_Adenine_Mtase"/>
</dbReference>
<dbReference type="GO" id="GO:0003677">
    <property type="term" value="F:DNA binding"/>
    <property type="evidence" value="ECO:0007669"/>
    <property type="project" value="InterPro"/>
</dbReference>
<dbReference type="GO" id="GO:0008170">
    <property type="term" value="F:N-methyltransferase activity"/>
    <property type="evidence" value="ECO:0007669"/>
    <property type="project" value="InterPro"/>
</dbReference>
<dbReference type="PANTHER" id="PTHR42933:SF4">
    <property type="entry name" value="TYPE I RESTRICTION ENZYME ECOKI METHYLASE SUBUNIT"/>
    <property type="match status" value="1"/>
</dbReference>
<keyword evidence="5" id="KW-0949">S-adenosyl-L-methionine</keyword>
<evidence type="ECO:0000256" key="2">
    <source>
        <dbReference type="ARBA" id="ARBA00011900"/>
    </source>
</evidence>
<dbReference type="GO" id="GO:0009007">
    <property type="term" value="F:site-specific DNA-methyltransferase (adenine-specific) activity"/>
    <property type="evidence" value="ECO:0007669"/>
    <property type="project" value="UniProtKB-EC"/>
</dbReference>
<evidence type="ECO:0000256" key="3">
    <source>
        <dbReference type="ARBA" id="ARBA00022603"/>
    </source>
</evidence>
<dbReference type="PROSITE" id="PS00092">
    <property type="entry name" value="N6_MTASE"/>
    <property type="match status" value="1"/>
</dbReference>
<comment type="caution">
    <text evidence="10">The sequence shown here is derived from an EMBL/GenBank/DDBJ whole genome shotgun (WGS) entry which is preliminary data.</text>
</comment>
<dbReference type="InterPro" id="IPR002052">
    <property type="entry name" value="DNA_methylase_N6_adenine_CS"/>
</dbReference>
<dbReference type="InterPro" id="IPR038333">
    <property type="entry name" value="T1MK-like_N_sf"/>
</dbReference>
<feature type="domain" description="DNA methylase adenine-specific" evidence="8">
    <location>
        <begin position="141"/>
        <end position="446"/>
    </location>
</feature>
<dbReference type="Proteomes" id="UP000240638">
    <property type="component" value="Unassembled WGS sequence"/>
</dbReference>
<evidence type="ECO:0000313" key="11">
    <source>
        <dbReference type="Proteomes" id="UP000240638"/>
    </source>
</evidence>
<dbReference type="Pfam" id="PF02384">
    <property type="entry name" value="N6_Mtase"/>
    <property type="match status" value="1"/>
</dbReference>
<proteinExistence type="inferred from homology"/>
<dbReference type="InterPro" id="IPR029063">
    <property type="entry name" value="SAM-dependent_MTases_sf"/>
</dbReference>
<sequence>MSLATLIKSIQDIMRKDVGVDGDAQRISQICWLLFLKIFDDKEQEWDATLSNYRSPLQSRFRWSNWAKDPEGMTGEELIDFVNNDLFPSLKQLATKAGVSAAGRVVGSVFEDAYNYMKSGTLLRQVINTIEEDVDFNKSSDRHLFNDIYEKILADLQSAGNAGEYYTPRAVTQFMVDILDPKLGESILDPACGTGGFLTCAIEHLKKQVKTPEDNRLLQEDIHGVEKKPLPHMLAMTNMMLHGIDVPTRIRHDNTLSRPFKDYGPRDRVDIIITNPPFGGMEEDGIEKNFLAKHQTRETADLFMALIMHLLKHDTGRAAVVLPDGFLFGEGVKTTLKRELLEEFNLHTIVRLPKGVFAPYTSIATNIMFFEKGGPTQEVWFFDHPYPEGYKSYSRSKPLTIEEFDREKAWWGAPQRKGRKTTEHAWKVSAKDLAARNYNLDCKNPHEVVVELGDPDQLMAEYQDISRQLKAAQQALKAELLAALKSTSGGAA</sequence>
<evidence type="ECO:0000256" key="7">
    <source>
        <dbReference type="ARBA" id="ARBA00047942"/>
    </source>
</evidence>
<dbReference type="Gene3D" id="1.20.1260.30">
    <property type="match status" value="1"/>
</dbReference>
<dbReference type="PRINTS" id="PR00507">
    <property type="entry name" value="N12N6MTFRASE"/>
</dbReference>
<organism evidence="10 11">
    <name type="scientific">Trinickia symbiotica</name>
    <dbReference type="NCBI Taxonomy" id="863227"/>
    <lineage>
        <taxon>Bacteria</taxon>
        <taxon>Pseudomonadati</taxon>
        <taxon>Pseudomonadota</taxon>
        <taxon>Betaproteobacteria</taxon>
        <taxon>Burkholderiales</taxon>
        <taxon>Burkholderiaceae</taxon>
        <taxon>Trinickia</taxon>
    </lineage>
</organism>
<evidence type="ECO:0000259" key="9">
    <source>
        <dbReference type="Pfam" id="PF12161"/>
    </source>
</evidence>
<protein>
    <recommendedName>
        <fullName evidence="2">site-specific DNA-methyltransferase (adenine-specific)</fullName>
        <ecNumber evidence="2">2.1.1.72</ecNumber>
    </recommendedName>
</protein>
<reference evidence="10 11" key="1">
    <citation type="submission" date="2018-03" db="EMBL/GenBank/DDBJ databases">
        <title>Whole genome analyses suggest that Burkholderia sensu lato contains two further novel genera in the rhizoxinica-symbiotica group Mycetohabitans gen. nov., and Trinickia gen. nov.: implications for the evolution of diazotrophy and nodulation in the Burkholderiaceae.</title>
        <authorList>
            <person name="Estrada De Los Santos P."/>
            <person name="Palmer M."/>
            <person name="Chavez-Ramirez B."/>
            <person name="Steenkamp E.T."/>
            <person name="Hirsch A.M."/>
            <person name="Manyaka P."/>
            <person name="Maluk M."/>
            <person name="Lafos M."/>
            <person name="Crook M."/>
            <person name="Gross E."/>
            <person name="Simon M.F."/>
            <person name="Bueno Dos Reis Junior F."/>
            <person name="Poole P.S."/>
            <person name="Venter S.N."/>
            <person name="James E.K."/>
        </authorList>
    </citation>
    <scope>NUCLEOTIDE SEQUENCE [LARGE SCALE GENOMIC DNA]</scope>
    <source>
        <strain evidence="10 11">JPY-366</strain>
    </source>
</reference>
<evidence type="ECO:0000259" key="8">
    <source>
        <dbReference type="Pfam" id="PF02384"/>
    </source>
</evidence>
<dbReference type="SUPFAM" id="SSF53335">
    <property type="entry name" value="S-adenosyl-L-methionine-dependent methyltransferases"/>
    <property type="match status" value="1"/>
</dbReference>
<evidence type="ECO:0000256" key="5">
    <source>
        <dbReference type="ARBA" id="ARBA00022691"/>
    </source>
</evidence>
<evidence type="ECO:0000313" key="10">
    <source>
        <dbReference type="EMBL" id="PTB16778.1"/>
    </source>
</evidence>
<feature type="domain" description="N6 adenine-specific DNA methyltransferase N-terminal" evidence="9">
    <location>
        <begin position="6"/>
        <end position="130"/>
    </location>
</feature>
<dbReference type="RefSeq" id="WP_107154464.1">
    <property type="nucleotide sequence ID" value="NZ_PYUC01000031.1"/>
</dbReference>